<gene>
    <name evidence="2" type="ORF">B0T10DRAFT_459669</name>
</gene>
<reference evidence="2 3" key="1">
    <citation type="journal article" date="2021" name="Nat. Commun.">
        <title>Genetic determinants of endophytism in the Arabidopsis root mycobiome.</title>
        <authorList>
            <person name="Mesny F."/>
            <person name="Miyauchi S."/>
            <person name="Thiergart T."/>
            <person name="Pickel B."/>
            <person name="Atanasova L."/>
            <person name="Karlsson M."/>
            <person name="Huettel B."/>
            <person name="Barry K.W."/>
            <person name="Haridas S."/>
            <person name="Chen C."/>
            <person name="Bauer D."/>
            <person name="Andreopoulos W."/>
            <person name="Pangilinan J."/>
            <person name="LaButti K."/>
            <person name="Riley R."/>
            <person name="Lipzen A."/>
            <person name="Clum A."/>
            <person name="Drula E."/>
            <person name="Henrissat B."/>
            <person name="Kohler A."/>
            <person name="Grigoriev I.V."/>
            <person name="Martin F.M."/>
            <person name="Hacquard S."/>
        </authorList>
    </citation>
    <scope>NUCLEOTIDE SEQUENCE [LARGE SCALE GENOMIC DNA]</scope>
    <source>
        <strain evidence="2 3">MPI-CAGE-CH-0241</strain>
    </source>
</reference>
<evidence type="ECO:0000313" key="3">
    <source>
        <dbReference type="Proteomes" id="UP000777438"/>
    </source>
</evidence>
<comment type="caution">
    <text evidence="2">The sequence shown here is derived from an EMBL/GenBank/DDBJ whole genome shotgun (WGS) entry which is preliminary data.</text>
</comment>
<feature type="region of interest" description="Disordered" evidence="1">
    <location>
        <begin position="1"/>
        <end position="49"/>
    </location>
</feature>
<dbReference type="Proteomes" id="UP000777438">
    <property type="component" value="Unassembled WGS sequence"/>
</dbReference>
<evidence type="ECO:0000256" key="1">
    <source>
        <dbReference type="SAM" id="MobiDB-lite"/>
    </source>
</evidence>
<organism evidence="2 3">
    <name type="scientific">Thelonectria olida</name>
    <dbReference type="NCBI Taxonomy" id="1576542"/>
    <lineage>
        <taxon>Eukaryota</taxon>
        <taxon>Fungi</taxon>
        <taxon>Dikarya</taxon>
        <taxon>Ascomycota</taxon>
        <taxon>Pezizomycotina</taxon>
        <taxon>Sordariomycetes</taxon>
        <taxon>Hypocreomycetidae</taxon>
        <taxon>Hypocreales</taxon>
        <taxon>Nectriaceae</taxon>
        <taxon>Thelonectria</taxon>
    </lineage>
</organism>
<sequence>MYADSSALTTHDVSAPISNGAQAHDSAFDPPTEDQPRSPRMNKRVAPNPNRYFQGLVNMDAFNSPAETYHKIYHFWISLLHATTLPDDASSCWDPRLGNAIQAVEDILKNDQHAHVFSRLAYVHLTTLLEYLQKVVRNDRLSGRLPGKAGKGDASIAIDIHEKSVSTTGKKNAKVRGRITRHDVKMRRRIARRWNLLTAGSPFLLLVYSDKAESIIRDFSVSKSTLKILAEKMKAQCPRKFVKAVASLKQFAEQALQEKYNDDQIAETFLKFQDWYEL</sequence>
<evidence type="ECO:0000313" key="2">
    <source>
        <dbReference type="EMBL" id="KAH6889942.1"/>
    </source>
</evidence>
<proteinExistence type="predicted"/>
<accession>A0A9P8W402</accession>
<dbReference type="AlphaFoldDB" id="A0A9P8W402"/>
<dbReference type="EMBL" id="JAGPYM010000010">
    <property type="protein sequence ID" value="KAH6889942.1"/>
    <property type="molecule type" value="Genomic_DNA"/>
</dbReference>
<name>A0A9P8W402_9HYPO</name>
<protein>
    <submittedName>
        <fullName evidence="2">Uncharacterized protein</fullName>
    </submittedName>
</protein>
<keyword evidence="3" id="KW-1185">Reference proteome</keyword>
<feature type="compositionally biased region" description="Polar residues" evidence="1">
    <location>
        <begin position="1"/>
        <end position="21"/>
    </location>
</feature>
<dbReference type="OrthoDB" id="5242801at2759"/>